<name>K6Z6A2_9ALTE</name>
<dbReference type="CDD" id="cd01949">
    <property type="entry name" value="GGDEF"/>
    <property type="match status" value="1"/>
</dbReference>
<reference evidence="6 7" key="1">
    <citation type="journal article" date="2017" name="Antonie Van Leeuwenhoek">
        <title>Rhizobium rhizosphaerae sp. nov., a novel species isolated from rice rhizosphere.</title>
        <authorList>
            <person name="Zhao J.J."/>
            <person name="Zhang J."/>
            <person name="Zhang R.J."/>
            <person name="Zhang C.W."/>
            <person name="Yin H.Q."/>
            <person name="Zhang X.X."/>
        </authorList>
    </citation>
    <scope>NUCLEOTIDE SEQUENCE [LARGE SCALE GENOMIC DNA]</scope>
    <source>
        <strain evidence="6 7">BSs20135</strain>
    </source>
</reference>
<dbReference type="GO" id="GO:0052621">
    <property type="term" value="F:diguanylate cyclase activity"/>
    <property type="evidence" value="ECO:0007669"/>
    <property type="project" value="UniProtKB-EC"/>
</dbReference>
<evidence type="ECO:0000256" key="2">
    <source>
        <dbReference type="ARBA" id="ARBA00012528"/>
    </source>
</evidence>
<feature type="domain" description="GGDEF" evidence="5">
    <location>
        <begin position="104"/>
        <end position="236"/>
    </location>
</feature>
<evidence type="ECO:0000313" key="6">
    <source>
        <dbReference type="EMBL" id="GAC18965.1"/>
    </source>
</evidence>
<dbReference type="eggNOG" id="COG3706">
    <property type="taxonomic scope" value="Bacteria"/>
</dbReference>
<accession>K6Z6A2</accession>
<comment type="catalytic activity">
    <reaction evidence="3">
        <text>2 GTP = 3',3'-c-di-GMP + 2 diphosphate</text>
        <dbReference type="Rhea" id="RHEA:24898"/>
        <dbReference type="ChEBI" id="CHEBI:33019"/>
        <dbReference type="ChEBI" id="CHEBI:37565"/>
        <dbReference type="ChEBI" id="CHEBI:58805"/>
        <dbReference type="EC" id="2.7.7.65"/>
    </reaction>
</comment>
<organism evidence="6 7">
    <name type="scientific">Paraglaciecola arctica BSs20135</name>
    <dbReference type="NCBI Taxonomy" id="493475"/>
    <lineage>
        <taxon>Bacteria</taxon>
        <taxon>Pseudomonadati</taxon>
        <taxon>Pseudomonadota</taxon>
        <taxon>Gammaproteobacteria</taxon>
        <taxon>Alteromonadales</taxon>
        <taxon>Alteromonadaceae</taxon>
        <taxon>Paraglaciecola</taxon>
    </lineage>
</organism>
<evidence type="ECO:0000256" key="3">
    <source>
        <dbReference type="ARBA" id="ARBA00034247"/>
    </source>
</evidence>
<dbReference type="Proteomes" id="UP000006327">
    <property type="component" value="Unassembled WGS sequence"/>
</dbReference>
<dbReference type="EMBL" id="BAEO01000027">
    <property type="protein sequence ID" value="GAC18965.1"/>
    <property type="molecule type" value="Genomic_DNA"/>
</dbReference>
<evidence type="ECO:0000259" key="5">
    <source>
        <dbReference type="PROSITE" id="PS50887"/>
    </source>
</evidence>
<dbReference type="NCBIfam" id="TIGR00254">
    <property type="entry name" value="GGDEF"/>
    <property type="match status" value="1"/>
</dbReference>
<dbReference type="InterPro" id="IPR050469">
    <property type="entry name" value="Diguanylate_Cyclase"/>
</dbReference>
<dbReference type="PROSITE" id="PS50887">
    <property type="entry name" value="GGDEF"/>
    <property type="match status" value="1"/>
</dbReference>
<dbReference type="EC" id="2.7.7.65" evidence="2"/>
<keyword evidence="4" id="KW-1133">Transmembrane helix</keyword>
<gene>
    <name evidence="6" type="ORF">GARC_1998</name>
</gene>
<evidence type="ECO:0000256" key="4">
    <source>
        <dbReference type="SAM" id="Phobius"/>
    </source>
</evidence>
<evidence type="ECO:0000313" key="7">
    <source>
        <dbReference type="Proteomes" id="UP000006327"/>
    </source>
</evidence>
<dbReference type="STRING" id="493475.GARC_1998"/>
<dbReference type="PANTHER" id="PTHR45138">
    <property type="entry name" value="REGULATORY COMPONENTS OF SENSORY TRANSDUCTION SYSTEM"/>
    <property type="match status" value="1"/>
</dbReference>
<keyword evidence="4" id="KW-0472">Membrane</keyword>
<feature type="transmembrane region" description="Helical" evidence="4">
    <location>
        <begin position="39"/>
        <end position="60"/>
    </location>
</feature>
<dbReference type="AlphaFoldDB" id="K6Z6A2"/>
<dbReference type="InterPro" id="IPR029787">
    <property type="entry name" value="Nucleotide_cyclase"/>
</dbReference>
<dbReference type="Gene3D" id="3.30.70.270">
    <property type="match status" value="1"/>
</dbReference>
<evidence type="ECO:0000256" key="1">
    <source>
        <dbReference type="ARBA" id="ARBA00001946"/>
    </source>
</evidence>
<comment type="caution">
    <text evidence="6">The sequence shown here is derived from an EMBL/GenBank/DDBJ whole genome shotgun (WGS) entry which is preliminary data.</text>
</comment>
<dbReference type="FunFam" id="3.30.70.270:FF:000001">
    <property type="entry name" value="Diguanylate cyclase domain protein"/>
    <property type="match status" value="1"/>
</dbReference>
<dbReference type="SMART" id="SM00267">
    <property type="entry name" value="GGDEF"/>
    <property type="match status" value="1"/>
</dbReference>
<dbReference type="PANTHER" id="PTHR45138:SF9">
    <property type="entry name" value="DIGUANYLATE CYCLASE DGCM-RELATED"/>
    <property type="match status" value="1"/>
</dbReference>
<proteinExistence type="predicted"/>
<dbReference type="InterPro" id="IPR043128">
    <property type="entry name" value="Rev_trsase/Diguanyl_cyclase"/>
</dbReference>
<sequence>MDNIIVNQSTASNPISVYVPQIDVENSKKSDTLRASQRLIFIVIVLSVFIFGIVIIRTFLTSSAKNTKSSLQEANHDYLTNLLNRRSFELLAQQAVAISERYKSDLSIVSLDIDHFKSINEQYGQALGDKVIQNVANVIQKNCRDSDSVFRFDGEAFLILLPQTSIADATKFADKVRNKIASAPTFSDKLIIEITVSGGVAQWQKAEITLESALKRADKGLVQAKQQGRDRIINIS</sequence>
<protein>
    <recommendedName>
        <fullName evidence="2">diguanylate cyclase</fullName>
        <ecNumber evidence="2">2.7.7.65</ecNumber>
    </recommendedName>
</protein>
<dbReference type="InterPro" id="IPR000160">
    <property type="entry name" value="GGDEF_dom"/>
</dbReference>
<dbReference type="Pfam" id="PF00990">
    <property type="entry name" value="GGDEF"/>
    <property type="match status" value="1"/>
</dbReference>
<keyword evidence="4" id="KW-0812">Transmembrane</keyword>
<dbReference type="SUPFAM" id="SSF55073">
    <property type="entry name" value="Nucleotide cyclase"/>
    <property type="match status" value="1"/>
</dbReference>
<keyword evidence="7" id="KW-1185">Reference proteome</keyword>
<comment type="cofactor">
    <cofactor evidence="1">
        <name>Mg(2+)</name>
        <dbReference type="ChEBI" id="CHEBI:18420"/>
    </cofactor>
</comment>